<evidence type="ECO:0000313" key="4">
    <source>
        <dbReference type="Proteomes" id="UP001153365"/>
    </source>
</evidence>
<feature type="non-terminal residue" evidence="3">
    <location>
        <position position="1"/>
    </location>
</feature>
<keyword evidence="4" id="KW-1185">Reference proteome</keyword>
<proteinExistence type="predicted"/>
<keyword evidence="1" id="KW-0472">Membrane</keyword>
<protein>
    <submittedName>
        <fullName evidence="3">Expressed protein</fullName>
    </submittedName>
</protein>
<evidence type="ECO:0000256" key="1">
    <source>
        <dbReference type="SAM" id="Phobius"/>
    </source>
</evidence>
<comment type="caution">
    <text evidence="3">The sequence shown here is derived from an EMBL/GenBank/DDBJ whole genome shotgun (WGS) entry which is preliminary data.</text>
</comment>
<organism evidence="3 4">
    <name type="scientific">Phakopsora pachyrhizi</name>
    <name type="common">Asian soybean rust disease fungus</name>
    <dbReference type="NCBI Taxonomy" id="170000"/>
    <lineage>
        <taxon>Eukaryota</taxon>
        <taxon>Fungi</taxon>
        <taxon>Dikarya</taxon>
        <taxon>Basidiomycota</taxon>
        <taxon>Pucciniomycotina</taxon>
        <taxon>Pucciniomycetes</taxon>
        <taxon>Pucciniales</taxon>
        <taxon>Phakopsoraceae</taxon>
        <taxon>Phakopsora</taxon>
    </lineage>
</organism>
<keyword evidence="2" id="KW-0732">Signal</keyword>
<reference evidence="3" key="1">
    <citation type="submission" date="2022-06" db="EMBL/GenBank/DDBJ databases">
        <authorList>
            <consortium name="SYNGENTA / RWTH Aachen University"/>
        </authorList>
    </citation>
    <scope>NUCLEOTIDE SEQUENCE</scope>
</reference>
<feature type="signal peptide" evidence="2">
    <location>
        <begin position="1"/>
        <end position="28"/>
    </location>
</feature>
<keyword evidence="1" id="KW-1133">Transmembrane helix</keyword>
<evidence type="ECO:0000256" key="2">
    <source>
        <dbReference type="SAM" id="SignalP"/>
    </source>
</evidence>
<keyword evidence="1" id="KW-0812">Transmembrane</keyword>
<feature type="transmembrane region" description="Helical" evidence="1">
    <location>
        <begin position="84"/>
        <end position="106"/>
    </location>
</feature>
<feature type="chain" id="PRO_5043639529" evidence="2">
    <location>
        <begin position="29"/>
        <end position="107"/>
    </location>
</feature>
<evidence type="ECO:0000313" key="3">
    <source>
        <dbReference type="EMBL" id="CAH7675347.1"/>
    </source>
</evidence>
<dbReference type="Proteomes" id="UP001153365">
    <property type="component" value="Unassembled WGS sequence"/>
</dbReference>
<sequence>MICCTNSLSLSLLSFTCFLLTIFDPSLPQRFEASDRSTFARNLPDLPVAWLWINRPGVPVLLVHRFDYFFLLSEIPLSQNPYRLINQFLLSLNITLTFIYLFIYLFI</sequence>
<gene>
    <name evidence="3" type="ORF">PPACK8108_LOCUS10344</name>
</gene>
<feature type="non-terminal residue" evidence="3">
    <location>
        <position position="107"/>
    </location>
</feature>
<name>A0AAV0AY70_PHAPC</name>
<dbReference type="EMBL" id="CALTRL010002314">
    <property type="protein sequence ID" value="CAH7675347.1"/>
    <property type="molecule type" value="Genomic_DNA"/>
</dbReference>
<accession>A0AAV0AY70</accession>
<dbReference type="AlphaFoldDB" id="A0AAV0AY70"/>